<feature type="non-terminal residue" evidence="3">
    <location>
        <position position="148"/>
    </location>
</feature>
<dbReference type="OrthoDB" id="414388at2759"/>
<dbReference type="RefSeq" id="XP_005644887.1">
    <property type="nucleotide sequence ID" value="XM_005644830.1"/>
</dbReference>
<dbReference type="InterPro" id="IPR019954">
    <property type="entry name" value="Ubiquitin_CS"/>
</dbReference>
<evidence type="ECO:0000313" key="4">
    <source>
        <dbReference type="Proteomes" id="UP000007264"/>
    </source>
</evidence>
<evidence type="ECO:0000313" key="3">
    <source>
        <dbReference type="EMBL" id="EIE20343.1"/>
    </source>
</evidence>
<evidence type="ECO:0000259" key="2">
    <source>
        <dbReference type="PROSITE" id="PS50053"/>
    </source>
</evidence>
<dbReference type="Pfam" id="PF00240">
    <property type="entry name" value="ubiquitin"/>
    <property type="match status" value="2"/>
</dbReference>
<name>I0YPM4_COCSC</name>
<dbReference type="PROSITE" id="PS00299">
    <property type="entry name" value="UBIQUITIN_1"/>
    <property type="match status" value="1"/>
</dbReference>
<organism evidence="3 4">
    <name type="scientific">Coccomyxa subellipsoidea (strain C-169)</name>
    <name type="common">Green microalga</name>
    <dbReference type="NCBI Taxonomy" id="574566"/>
    <lineage>
        <taxon>Eukaryota</taxon>
        <taxon>Viridiplantae</taxon>
        <taxon>Chlorophyta</taxon>
        <taxon>core chlorophytes</taxon>
        <taxon>Trebouxiophyceae</taxon>
        <taxon>Trebouxiophyceae incertae sedis</taxon>
        <taxon>Coccomyxaceae</taxon>
        <taxon>Coccomyxa</taxon>
        <taxon>Coccomyxa subellipsoidea</taxon>
    </lineage>
</organism>
<keyword evidence="4" id="KW-1185">Reference proteome</keyword>
<proteinExistence type="predicted"/>
<feature type="domain" description="Ubiquitin-like" evidence="2">
    <location>
        <begin position="1"/>
        <end position="72"/>
    </location>
</feature>
<dbReference type="EMBL" id="AGSI01000016">
    <property type="protein sequence ID" value="EIE20343.1"/>
    <property type="molecule type" value="Genomic_DNA"/>
</dbReference>
<dbReference type="SMART" id="SM00213">
    <property type="entry name" value="UBQ"/>
    <property type="match status" value="2"/>
</dbReference>
<gene>
    <name evidence="3" type="ORF">COCSUDRAFT_3563</name>
</gene>
<protein>
    <submittedName>
        <fullName evidence="3">Polyubiquitin</fullName>
    </submittedName>
</protein>
<dbReference type="InterPro" id="IPR019956">
    <property type="entry name" value="Ubiquitin_dom"/>
</dbReference>
<dbReference type="KEGG" id="csl:COCSUDRAFT_3563"/>
<comment type="caution">
    <text evidence="3">The sequence shown here is derived from an EMBL/GenBank/DDBJ whole genome shotgun (WGS) entry which is preliminary data.</text>
</comment>
<accession>I0YPM4</accession>
<dbReference type="AlphaFoldDB" id="I0YPM4"/>
<dbReference type="GO" id="GO:0003729">
    <property type="term" value="F:mRNA binding"/>
    <property type="evidence" value="ECO:0007669"/>
    <property type="project" value="UniProtKB-ARBA"/>
</dbReference>
<dbReference type="SUPFAM" id="SSF54236">
    <property type="entry name" value="Ubiquitin-like"/>
    <property type="match status" value="2"/>
</dbReference>
<dbReference type="Proteomes" id="UP000007264">
    <property type="component" value="Unassembled WGS sequence"/>
</dbReference>
<dbReference type="PRINTS" id="PR00348">
    <property type="entry name" value="UBIQUITIN"/>
</dbReference>
<evidence type="ECO:0000256" key="1">
    <source>
        <dbReference type="ARBA" id="ARBA00022499"/>
    </source>
</evidence>
<dbReference type="PROSITE" id="PS50053">
    <property type="entry name" value="UBIQUITIN_2"/>
    <property type="match status" value="2"/>
</dbReference>
<keyword evidence="1" id="KW-1017">Isopeptide bond</keyword>
<feature type="domain" description="Ubiquitin-like" evidence="2">
    <location>
        <begin position="63"/>
        <end position="148"/>
    </location>
</feature>
<dbReference type="InterPro" id="IPR050158">
    <property type="entry name" value="Ubiquitin_ubiquitin-like"/>
</dbReference>
<dbReference type="PANTHER" id="PTHR10666">
    <property type="entry name" value="UBIQUITIN"/>
    <property type="match status" value="1"/>
</dbReference>
<dbReference type="InterPro" id="IPR029071">
    <property type="entry name" value="Ubiquitin-like_domsf"/>
</dbReference>
<dbReference type="InterPro" id="IPR000626">
    <property type="entry name" value="Ubiquitin-like_dom"/>
</dbReference>
<reference evidence="3 4" key="1">
    <citation type="journal article" date="2012" name="Genome Biol.">
        <title>The genome of the polar eukaryotic microalga coccomyxa subellipsoidea reveals traits of cold adaptation.</title>
        <authorList>
            <person name="Blanc G."/>
            <person name="Agarkova I."/>
            <person name="Grimwood J."/>
            <person name="Kuo A."/>
            <person name="Brueggeman A."/>
            <person name="Dunigan D."/>
            <person name="Gurnon J."/>
            <person name="Ladunga I."/>
            <person name="Lindquist E."/>
            <person name="Lucas S."/>
            <person name="Pangilinan J."/>
            <person name="Proschold T."/>
            <person name="Salamov A."/>
            <person name="Schmutz J."/>
            <person name="Weeks D."/>
            <person name="Yamada T."/>
            <person name="Claverie J.M."/>
            <person name="Grigoriev I."/>
            <person name="Van Etten J."/>
            <person name="Lomsadze A."/>
            <person name="Borodovsky M."/>
        </authorList>
    </citation>
    <scope>NUCLEOTIDE SEQUENCE [LARGE SCALE GENOMIC DNA]</scope>
    <source>
        <strain evidence="3 4">C-169</strain>
    </source>
</reference>
<sequence length="148" mass="16131">MQIFFNKVSALEVEAQDTVESVKVGIQAKTGIPCFYQRLIYAGRQLQDDRTLEQCSVESGSTLHLVLRLRGGKGGFGALLRGKTVSLNFEPCQTVESLRTNVEEATGILASEQCLSYAGKQLSDAHMLSTYSILEDSTLDLSLRLLGG</sequence>
<dbReference type="Gene3D" id="3.10.20.90">
    <property type="entry name" value="Phosphatidylinositol 3-kinase Catalytic Subunit, Chain A, domain 1"/>
    <property type="match status" value="2"/>
</dbReference>
<dbReference type="GeneID" id="17038078"/>